<proteinExistence type="predicted"/>
<evidence type="ECO:0000313" key="1">
    <source>
        <dbReference type="EMBL" id="QVT81077.1"/>
    </source>
</evidence>
<protein>
    <recommendedName>
        <fullName evidence="3">DUF3604 domain-containing protein</fullName>
    </recommendedName>
</protein>
<gene>
    <name evidence="1" type="ORF">ENKNEFLB_03484</name>
</gene>
<dbReference type="Proteomes" id="UP000679307">
    <property type="component" value="Chromosome"/>
</dbReference>
<reference evidence="1 2" key="1">
    <citation type="submission" date="2021-05" db="EMBL/GenBank/DDBJ databases">
        <title>Complete genome of Nocardioides aquaticus KCTC 9944T isolated from meromictic and hypersaline Ekho Lake, Antarctica.</title>
        <authorList>
            <person name="Hwang K."/>
            <person name="Kim K.M."/>
            <person name="Choe H."/>
        </authorList>
    </citation>
    <scope>NUCLEOTIDE SEQUENCE [LARGE SCALE GENOMIC DNA]</scope>
    <source>
        <strain evidence="1 2">KCTC 9944</strain>
    </source>
</reference>
<name>A0ABX8EPA8_9ACTN</name>
<dbReference type="InterPro" id="IPR022028">
    <property type="entry name" value="DUF3604"/>
</dbReference>
<keyword evidence="2" id="KW-1185">Reference proteome</keyword>
<evidence type="ECO:0000313" key="2">
    <source>
        <dbReference type="Proteomes" id="UP000679307"/>
    </source>
</evidence>
<evidence type="ECO:0008006" key="3">
    <source>
        <dbReference type="Google" id="ProtNLM"/>
    </source>
</evidence>
<dbReference type="EMBL" id="CP075371">
    <property type="protein sequence ID" value="QVT81077.1"/>
    <property type="molecule type" value="Genomic_DNA"/>
</dbReference>
<accession>A0ABX8EPA8</accession>
<dbReference type="Pfam" id="PF12228">
    <property type="entry name" value="DUF3604"/>
    <property type="match status" value="1"/>
</dbReference>
<organism evidence="1 2">
    <name type="scientific">Nocardioides aquaticus</name>
    <dbReference type="NCBI Taxonomy" id="160826"/>
    <lineage>
        <taxon>Bacteria</taxon>
        <taxon>Bacillati</taxon>
        <taxon>Actinomycetota</taxon>
        <taxon>Actinomycetes</taxon>
        <taxon>Propionibacteriales</taxon>
        <taxon>Nocardioidaceae</taxon>
        <taxon>Nocardioides</taxon>
    </lineage>
</organism>
<sequence length="626" mass="68619">MVAYRVHRRLPLMTYYWEVAVQALGADGWEPPTTLRGSDGTLEEAAVAAEAGGVRVAVQTDARLARALQWTEGFGGRECPTLLEHHGSVVWHGIHGLGTVAVAHVPSAGPVPTATALAETSPLARTVLADDRREARRWAAARGTDEPERYVAEVGDRRWTLYWGDLHRHSLVSRCTAGDEPSLEDFYRYAWDVCEYDFWAVTDHAENSSDHQWWSLQKIADLFHVPGRFVPLYGFEWTSADTGHQNVIYGDVERGAPIFSAFAEGTTTPRGLWDALAEHPAYPAVTIPHHPGAAMVHHDWGFHDERYGRLVEVFQACRGSYENDRAFRQYADGTRKGTFVVDGLKAGHKVGMIASSDHGHGASYVGAFAETLDRGDVFDALQSRRTFAATTRGVVVDLRAGEHGEVFMGQEAPAGTRRRLTVHAEGYADLARVDLLRDGEVVHELVPDLHAALDLPAGWRRVPLRVEWGEAESTTRWDGSLQVLGGRVLRTDFWSPEVIAADDRSLAWEATTHSFGEPYGAQRGGVEVTLLGPDDAEVQVCFGDAEAGTVRLGDLADTLAAGRDHALLAPLGHARLQHAYGGLTSLGSTAVDLVWDDAEDDGAEHFYYARVVQVDGEAAWSSPIWV</sequence>